<feature type="transmembrane region" description="Helical" evidence="1">
    <location>
        <begin position="817"/>
        <end position="835"/>
    </location>
</feature>
<organism evidence="2 3">
    <name type="scientific">Ruminococcus flavefaciens</name>
    <dbReference type="NCBI Taxonomy" id="1265"/>
    <lineage>
        <taxon>Bacteria</taxon>
        <taxon>Bacillati</taxon>
        <taxon>Bacillota</taxon>
        <taxon>Clostridia</taxon>
        <taxon>Eubacteriales</taxon>
        <taxon>Oscillospiraceae</taxon>
        <taxon>Ruminococcus</taxon>
    </lineage>
</organism>
<reference evidence="2 3" key="1">
    <citation type="submission" date="2016-11" db="EMBL/GenBank/DDBJ databases">
        <authorList>
            <person name="Jaros S."/>
            <person name="Januszkiewicz K."/>
            <person name="Wedrychowicz H."/>
        </authorList>
    </citation>
    <scope>NUCLEOTIDE SEQUENCE [LARGE SCALE GENOMIC DNA]</scope>
    <source>
        <strain evidence="2 3">Y1</strain>
    </source>
</reference>
<feature type="transmembrane region" description="Helical" evidence="1">
    <location>
        <begin position="12"/>
        <end position="32"/>
    </location>
</feature>
<evidence type="ECO:0000256" key="1">
    <source>
        <dbReference type="SAM" id="Phobius"/>
    </source>
</evidence>
<dbReference type="EMBL" id="FRCT01000014">
    <property type="protein sequence ID" value="SHM79476.1"/>
    <property type="molecule type" value="Genomic_DNA"/>
</dbReference>
<feature type="transmembrane region" description="Helical" evidence="1">
    <location>
        <begin position="227"/>
        <end position="252"/>
    </location>
</feature>
<dbReference type="Pfam" id="PF09586">
    <property type="entry name" value="YfhO"/>
    <property type="match status" value="1"/>
</dbReference>
<evidence type="ECO:0000313" key="2">
    <source>
        <dbReference type="EMBL" id="SHM79476.1"/>
    </source>
</evidence>
<feature type="transmembrane region" description="Helical" evidence="1">
    <location>
        <begin position="278"/>
        <end position="298"/>
    </location>
</feature>
<feature type="transmembrane region" description="Helical" evidence="1">
    <location>
        <begin position="132"/>
        <end position="150"/>
    </location>
</feature>
<dbReference type="PANTHER" id="PTHR38454">
    <property type="entry name" value="INTEGRAL MEMBRANE PROTEIN-RELATED"/>
    <property type="match status" value="1"/>
</dbReference>
<keyword evidence="1" id="KW-1133">Transmembrane helix</keyword>
<feature type="transmembrane region" description="Helical" evidence="1">
    <location>
        <begin position="407"/>
        <end position="425"/>
    </location>
</feature>
<dbReference type="OrthoDB" id="1637636at2"/>
<accession>A0A1M7LN90</accession>
<feature type="transmembrane region" description="Helical" evidence="1">
    <location>
        <begin position="305"/>
        <end position="323"/>
    </location>
</feature>
<name>A0A1M7LN90_RUMFL</name>
<dbReference type="PANTHER" id="PTHR38454:SF1">
    <property type="entry name" value="INTEGRAL MEMBRANE PROTEIN"/>
    <property type="match status" value="1"/>
</dbReference>
<evidence type="ECO:0000313" key="3">
    <source>
        <dbReference type="Proteomes" id="UP000184394"/>
    </source>
</evidence>
<keyword evidence="1" id="KW-0472">Membrane</keyword>
<gene>
    <name evidence="2" type="ORF">SAMN04487860_11445</name>
</gene>
<dbReference type="Proteomes" id="UP000184394">
    <property type="component" value="Unassembled WGS sequence"/>
</dbReference>
<keyword evidence="1" id="KW-0812">Transmembrane</keyword>
<dbReference type="InterPro" id="IPR018580">
    <property type="entry name" value="Uncharacterised_YfhO"/>
</dbReference>
<proteinExistence type="predicted"/>
<feature type="transmembrane region" description="Helical" evidence="1">
    <location>
        <begin position="359"/>
        <end position="376"/>
    </location>
</feature>
<protein>
    <submittedName>
        <fullName evidence="2">Uncharacterized membrane protein YfhO</fullName>
    </submittedName>
</protein>
<dbReference type="RefSeq" id="WP_072951985.1">
    <property type="nucleotide sequence ID" value="NZ_FRCT01000014.1"/>
</dbReference>
<feature type="transmembrane region" description="Helical" evidence="1">
    <location>
        <begin position="196"/>
        <end position="215"/>
    </location>
</feature>
<dbReference type="AlphaFoldDB" id="A0A1M7LN90"/>
<sequence length="842" mass="94529">MREKSDKLNFRCDIYAVVAFTFMTMLIIPAFLSPDMVYGSQTDWASQHYAIPEYFRTLFYDTGKLIPSYAPNIGGGENIFSLSYYGLLSPIILPSYLLPFVSMGTYIMLASLIAALASECLLYQLLRRRHKPSVSLLTTTFFALSVPLILNTHRQIMFTSYMPFMLITLHGAERFFQSGKKGMLAVGMFLTAMCNYYFIPAEAAAVVAYGIWLILEKEGKPVFKRLIPFSFCIIAGLISAAVLVLPTAYLLIKDRDPSANGVPLKELLPTLRLDKLTYYNSAMGLSGFGVLAVFYFLFKGKRHQRFAAALILSFPIFPVTLYLLNGTLYTDPKVLFPFLPLALTLTADMLEGLPKFRSWKALTAFVVFSLISFLISGMSPMLGAYLADAVVVSAVIYIYIRTRKSVFCVLAFAVPMAVCIFANNYDKLTSREGYDIANSGAVYKLFSELPDDDIYRTAIDTRRLYTVNKVYSPHHYSDTIYSSLHSRDYNGFYFNEMYNENEYRNSALTVRTKNTFFNSFMGNRFCITNQPVSFYGLELIKSEDGYYLYENKNAFPMVYIRSSLMSERQYRTLKYPHNIMALMNYTIVPQDIPDTKLSSDFETADLSDIFDSITSEERNGEKVIGVNEGEVEFSYPLPEEVYGKILLLRFHVADPEKSGNYNWEIKGDVRITINGIKNTLCNPEWKYKNGNNLFEYVISDMSDELDITVTGEDVRISDIEAYTLETEGLAASADGLTSFKADMSATCGDRISGSISSGCDGIAATSFVMNEGFKVLVDGAEVEPIKVNTAFLGFPVKSSSHKVEISFKAPLLNTGKAVSAFGIILLAICCGSDILNRRKRKN</sequence>